<accession>A0A2S6I657</accession>
<name>A0A2S6I657_9BACT</name>
<keyword evidence="2" id="KW-1185">Reference proteome</keyword>
<reference evidence="1 2" key="1">
    <citation type="submission" date="2018-02" db="EMBL/GenBank/DDBJ databases">
        <title>Genomic Encyclopedia of Archaeal and Bacterial Type Strains, Phase II (KMG-II): from individual species to whole genera.</title>
        <authorList>
            <person name="Goeker M."/>
        </authorList>
    </citation>
    <scope>NUCLEOTIDE SEQUENCE [LARGE SCALE GENOMIC DNA]</scope>
    <source>
        <strain evidence="1 2">DSM 29526</strain>
    </source>
</reference>
<organism evidence="1 2">
    <name type="scientific">Neolewinella xylanilytica</name>
    <dbReference type="NCBI Taxonomy" id="1514080"/>
    <lineage>
        <taxon>Bacteria</taxon>
        <taxon>Pseudomonadati</taxon>
        <taxon>Bacteroidota</taxon>
        <taxon>Saprospiria</taxon>
        <taxon>Saprospirales</taxon>
        <taxon>Lewinellaceae</taxon>
        <taxon>Neolewinella</taxon>
    </lineage>
</organism>
<dbReference type="InterPro" id="IPR036102">
    <property type="entry name" value="OsmC/Ohrsf"/>
</dbReference>
<dbReference type="PANTHER" id="PTHR34352:SF1">
    <property type="entry name" value="PROTEIN YHFA"/>
    <property type="match status" value="1"/>
</dbReference>
<dbReference type="SUPFAM" id="SSF82784">
    <property type="entry name" value="OsmC-like"/>
    <property type="match status" value="1"/>
</dbReference>
<dbReference type="InterPro" id="IPR003718">
    <property type="entry name" value="OsmC/Ohr_fam"/>
</dbReference>
<dbReference type="AlphaFoldDB" id="A0A2S6I657"/>
<dbReference type="InterPro" id="IPR015946">
    <property type="entry name" value="KH_dom-like_a/b"/>
</dbReference>
<protein>
    <submittedName>
        <fullName evidence="1">Putative redox protein</fullName>
    </submittedName>
</protein>
<dbReference type="PANTHER" id="PTHR34352">
    <property type="entry name" value="PROTEIN YHFA"/>
    <property type="match status" value="1"/>
</dbReference>
<sequence>MKVELTRLDKDFNFQIANEDGLTVGTDGSPDIGGHNLGMRPMQLVLAAVASCSSIDIVLLLRKQRQDLQDIRVSVEAQRVDTEPRVFTDIHLHYRLYGALDEKKAERACRLSMEKLCSVSLMLKAGGVNITWSYEVSAAE</sequence>
<gene>
    <name evidence="1" type="ORF">CLV84_3579</name>
</gene>
<dbReference type="EMBL" id="PTJC01000006">
    <property type="protein sequence ID" value="PPK86644.1"/>
    <property type="molecule type" value="Genomic_DNA"/>
</dbReference>
<dbReference type="Pfam" id="PF02566">
    <property type="entry name" value="OsmC"/>
    <property type="match status" value="1"/>
</dbReference>
<proteinExistence type="predicted"/>
<dbReference type="Proteomes" id="UP000237662">
    <property type="component" value="Unassembled WGS sequence"/>
</dbReference>
<dbReference type="RefSeq" id="WP_104421063.1">
    <property type="nucleotide sequence ID" value="NZ_PTJC01000006.1"/>
</dbReference>
<dbReference type="Gene3D" id="3.30.300.20">
    <property type="match status" value="1"/>
</dbReference>
<evidence type="ECO:0000313" key="1">
    <source>
        <dbReference type="EMBL" id="PPK86644.1"/>
    </source>
</evidence>
<dbReference type="OrthoDB" id="9804010at2"/>
<comment type="caution">
    <text evidence="1">The sequence shown here is derived from an EMBL/GenBank/DDBJ whole genome shotgun (WGS) entry which is preliminary data.</text>
</comment>
<evidence type="ECO:0000313" key="2">
    <source>
        <dbReference type="Proteomes" id="UP000237662"/>
    </source>
</evidence>